<dbReference type="PROSITE" id="PS00092">
    <property type="entry name" value="N6_MTASE"/>
    <property type="match status" value="1"/>
</dbReference>
<dbReference type="PANTHER" id="PTHR43542:SF1">
    <property type="entry name" value="METHYLTRANSFERASE"/>
    <property type="match status" value="1"/>
</dbReference>
<proteinExistence type="predicted"/>
<dbReference type="PIRSF" id="PIRSF004553">
    <property type="entry name" value="CHP00095"/>
    <property type="match status" value="1"/>
</dbReference>
<keyword evidence="4" id="KW-1185">Reference proteome</keyword>
<evidence type="ECO:0000256" key="1">
    <source>
        <dbReference type="ARBA" id="ARBA00022603"/>
    </source>
</evidence>
<reference evidence="3 4" key="1">
    <citation type="submission" date="2020-07" db="EMBL/GenBank/DDBJ databases">
        <title>Pusillimonas sp. nov., isolated from poultry manure in Taiwan.</title>
        <authorList>
            <person name="Lin S.-Y."/>
            <person name="Tang Y.-S."/>
            <person name="Young C.-C."/>
        </authorList>
    </citation>
    <scope>NUCLEOTIDE SEQUENCE [LARGE SCALE GENOMIC DNA]</scope>
    <source>
        <strain evidence="3 4">CC-YST705</strain>
    </source>
</reference>
<comment type="caution">
    <text evidence="3">The sequence shown here is derived from an EMBL/GenBank/DDBJ whole genome shotgun (WGS) entry which is preliminary data.</text>
</comment>
<gene>
    <name evidence="3" type="ORF">H0484_06720</name>
</gene>
<dbReference type="GO" id="GO:0008168">
    <property type="term" value="F:methyltransferase activity"/>
    <property type="evidence" value="ECO:0007669"/>
    <property type="project" value="UniProtKB-KW"/>
</dbReference>
<dbReference type="CDD" id="cd02440">
    <property type="entry name" value="AdoMet_MTases"/>
    <property type="match status" value="1"/>
</dbReference>
<dbReference type="PANTHER" id="PTHR43542">
    <property type="entry name" value="METHYLTRANSFERASE"/>
    <property type="match status" value="1"/>
</dbReference>
<dbReference type="InterPro" id="IPR002052">
    <property type="entry name" value="DNA_methylase_N6_adenine_CS"/>
</dbReference>
<dbReference type="InterPro" id="IPR029063">
    <property type="entry name" value="SAM-dependent_MTases_sf"/>
</dbReference>
<keyword evidence="1 3" id="KW-0489">Methyltransferase</keyword>
<dbReference type="RefSeq" id="WP_226953786.1">
    <property type="nucleotide sequence ID" value="NZ_JACDXW010000003.1"/>
</dbReference>
<sequence>MKKHRIRIVGGQYRHTPIPVVDVPGLRPTPDRVRETLFNWLRHLWGGHFNDKSVLDLFAGTGALGFEAASLGVSHVQMVEQNPKAVANLRALRDKLGARCVRIHPGNAEMVLERLEAARFDLVFLDPPFGQDWLVRVLPTVASLLTPNGLVYIESESPLSAPENAIIVRQGRAGQVHFGLIQFAALHDNVGGQSGSATDVPTEGEPNPT</sequence>
<evidence type="ECO:0000256" key="2">
    <source>
        <dbReference type="ARBA" id="ARBA00022679"/>
    </source>
</evidence>
<dbReference type="GO" id="GO:0032259">
    <property type="term" value="P:methylation"/>
    <property type="evidence" value="ECO:0007669"/>
    <property type="project" value="UniProtKB-KW"/>
</dbReference>
<organism evidence="3 4">
    <name type="scientific">Mesopusillimonas faecipullorum</name>
    <dbReference type="NCBI Taxonomy" id="2755040"/>
    <lineage>
        <taxon>Bacteria</taxon>
        <taxon>Pseudomonadati</taxon>
        <taxon>Pseudomonadota</taxon>
        <taxon>Betaproteobacteria</taxon>
        <taxon>Burkholderiales</taxon>
        <taxon>Alcaligenaceae</taxon>
        <taxon>Mesopusillimonas</taxon>
    </lineage>
</organism>
<name>A0ABS8CBN8_9BURK</name>
<evidence type="ECO:0000313" key="3">
    <source>
        <dbReference type="EMBL" id="MCB5363438.1"/>
    </source>
</evidence>
<dbReference type="SUPFAM" id="SSF53335">
    <property type="entry name" value="S-adenosyl-L-methionine-dependent methyltransferases"/>
    <property type="match status" value="1"/>
</dbReference>
<dbReference type="Pfam" id="PF03602">
    <property type="entry name" value="Cons_hypoth95"/>
    <property type="match status" value="1"/>
</dbReference>
<evidence type="ECO:0000313" key="4">
    <source>
        <dbReference type="Proteomes" id="UP000776983"/>
    </source>
</evidence>
<accession>A0ABS8CBN8</accession>
<dbReference type="EMBL" id="JACDXW010000003">
    <property type="protein sequence ID" value="MCB5363438.1"/>
    <property type="molecule type" value="Genomic_DNA"/>
</dbReference>
<keyword evidence="2" id="KW-0808">Transferase</keyword>
<dbReference type="Gene3D" id="3.40.50.150">
    <property type="entry name" value="Vaccinia Virus protein VP39"/>
    <property type="match status" value="1"/>
</dbReference>
<dbReference type="InterPro" id="IPR004398">
    <property type="entry name" value="RNA_MeTrfase_RsmD"/>
</dbReference>
<dbReference type="Proteomes" id="UP000776983">
    <property type="component" value="Unassembled WGS sequence"/>
</dbReference>
<protein>
    <submittedName>
        <fullName evidence="3">RsmD family RNA methyltransferase</fullName>
    </submittedName>
</protein>